<comment type="similarity">
    <text evidence="2">Belongs to the UPF0702 family.</text>
</comment>
<evidence type="ECO:0000256" key="2">
    <source>
        <dbReference type="ARBA" id="ARBA00006448"/>
    </source>
</evidence>
<dbReference type="PANTHER" id="PTHR34582:SF6">
    <property type="entry name" value="UPF0702 TRANSMEMBRANE PROTEIN YCAP"/>
    <property type="match status" value="1"/>
</dbReference>
<dbReference type="Proteomes" id="UP000325289">
    <property type="component" value="Unassembled WGS sequence"/>
</dbReference>
<feature type="transmembrane region" description="Helical" evidence="7">
    <location>
        <begin position="6"/>
        <end position="23"/>
    </location>
</feature>
<evidence type="ECO:0000256" key="1">
    <source>
        <dbReference type="ARBA" id="ARBA00004651"/>
    </source>
</evidence>
<sequence length="165" mass="18011">MSLALFGELLLRVTLLMAVVIAMSRIFGLRSFSKLSGFDFAVTVALGSVVASGLTATDKSLWIPICAVVVIFLWQMAVAPLRTHFRAAENTIDNGPLMVMENGKILEQNLARADMTRADLWAKLRDENVGDLSRVQAAVVEATGVFTVLHGHEKVSDELLEGVRR</sequence>
<dbReference type="GO" id="GO:0005886">
    <property type="term" value="C:plasma membrane"/>
    <property type="evidence" value="ECO:0007669"/>
    <property type="project" value="UniProtKB-SubCell"/>
</dbReference>
<gene>
    <name evidence="9" type="ORF">SAMN04515678_104286</name>
</gene>
<name>A0A1I1WEY3_9RHOB</name>
<evidence type="ECO:0000256" key="7">
    <source>
        <dbReference type="SAM" id="Phobius"/>
    </source>
</evidence>
<keyword evidence="4 7" id="KW-0812">Transmembrane</keyword>
<evidence type="ECO:0000256" key="5">
    <source>
        <dbReference type="ARBA" id="ARBA00022989"/>
    </source>
</evidence>
<dbReference type="AlphaFoldDB" id="A0A1I1WEY3"/>
<accession>A0A1I1WEY3</accession>
<evidence type="ECO:0000259" key="8">
    <source>
        <dbReference type="Pfam" id="PF04239"/>
    </source>
</evidence>
<dbReference type="PANTHER" id="PTHR34582">
    <property type="entry name" value="UPF0702 TRANSMEMBRANE PROTEIN YCAP"/>
    <property type="match status" value="1"/>
</dbReference>
<dbReference type="Pfam" id="PF04239">
    <property type="entry name" value="DUF421"/>
    <property type="match status" value="1"/>
</dbReference>
<feature type="transmembrane region" description="Helical" evidence="7">
    <location>
        <begin position="35"/>
        <end position="55"/>
    </location>
</feature>
<dbReference type="InterPro" id="IPR007353">
    <property type="entry name" value="DUF421"/>
</dbReference>
<evidence type="ECO:0000256" key="6">
    <source>
        <dbReference type="ARBA" id="ARBA00023136"/>
    </source>
</evidence>
<dbReference type="RefSeq" id="WP_149755514.1">
    <property type="nucleotide sequence ID" value="NZ_FOMS01000004.1"/>
</dbReference>
<keyword evidence="5 7" id="KW-1133">Transmembrane helix</keyword>
<dbReference type="OrthoDB" id="9793799at2"/>
<organism evidence="9 10">
    <name type="scientific">Roseivivax sediminis</name>
    <dbReference type="NCBI Taxonomy" id="936889"/>
    <lineage>
        <taxon>Bacteria</taxon>
        <taxon>Pseudomonadati</taxon>
        <taxon>Pseudomonadota</taxon>
        <taxon>Alphaproteobacteria</taxon>
        <taxon>Rhodobacterales</taxon>
        <taxon>Roseobacteraceae</taxon>
        <taxon>Roseivivax</taxon>
    </lineage>
</organism>
<proteinExistence type="inferred from homology"/>
<keyword evidence="6 7" id="KW-0472">Membrane</keyword>
<keyword evidence="10" id="KW-1185">Reference proteome</keyword>
<reference evidence="9 10" key="1">
    <citation type="submission" date="2016-10" db="EMBL/GenBank/DDBJ databases">
        <authorList>
            <person name="Varghese N."/>
            <person name="Submissions S."/>
        </authorList>
    </citation>
    <scope>NUCLEOTIDE SEQUENCE [LARGE SCALE GENOMIC DNA]</scope>
    <source>
        <strain evidence="10">YIM D21,KCTC 23444,ACCC 10710</strain>
    </source>
</reference>
<dbReference type="InterPro" id="IPR023090">
    <property type="entry name" value="UPF0702_alpha/beta_dom_sf"/>
</dbReference>
<feature type="domain" description="YetF C-terminal" evidence="8">
    <location>
        <begin position="84"/>
        <end position="153"/>
    </location>
</feature>
<evidence type="ECO:0000313" key="9">
    <source>
        <dbReference type="EMBL" id="SFD93714.1"/>
    </source>
</evidence>
<comment type="subcellular location">
    <subcellularLocation>
        <location evidence="1">Cell membrane</location>
        <topology evidence="1">Multi-pass membrane protein</topology>
    </subcellularLocation>
</comment>
<feature type="transmembrane region" description="Helical" evidence="7">
    <location>
        <begin position="61"/>
        <end position="81"/>
    </location>
</feature>
<keyword evidence="3" id="KW-1003">Cell membrane</keyword>
<dbReference type="EMBL" id="FOMS01000004">
    <property type="protein sequence ID" value="SFD93714.1"/>
    <property type="molecule type" value="Genomic_DNA"/>
</dbReference>
<evidence type="ECO:0000313" key="10">
    <source>
        <dbReference type="Proteomes" id="UP000325289"/>
    </source>
</evidence>
<protein>
    <recommendedName>
        <fullName evidence="8">YetF C-terminal domain-containing protein</fullName>
    </recommendedName>
</protein>
<dbReference type="Gene3D" id="3.30.240.20">
    <property type="entry name" value="bsu07140 like domains"/>
    <property type="match status" value="1"/>
</dbReference>
<evidence type="ECO:0000256" key="3">
    <source>
        <dbReference type="ARBA" id="ARBA00022475"/>
    </source>
</evidence>
<evidence type="ECO:0000256" key="4">
    <source>
        <dbReference type="ARBA" id="ARBA00022692"/>
    </source>
</evidence>